<organism evidence="1 2">
    <name type="scientific">Gigaspora margarita</name>
    <dbReference type="NCBI Taxonomy" id="4874"/>
    <lineage>
        <taxon>Eukaryota</taxon>
        <taxon>Fungi</taxon>
        <taxon>Fungi incertae sedis</taxon>
        <taxon>Mucoromycota</taxon>
        <taxon>Glomeromycotina</taxon>
        <taxon>Glomeromycetes</taxon>
        <taxon>Diversisporales</taxon>
        <taxon>Gigasporaceae</taxon>
        <taxon>Gigaspora</taxon>
    </lineage>
</organism>
<dbReference type="AlphaFoldDB" id="A0A8H4AXW5"/>
<dbReference type="Proteomes" id="UP000439903">
    <property type="component" value="Unassembled WGS sequence"/>
</dbReference>
<name>A0A8H4AXW5_GIGMA</name>
<comment type="caution">
    <text evidence="1">The sequence shown here is derived from an EMBL/GenBank/DDBJ whole genome shotgun (WGS) entry which is preliminary data.</text>
</comment>
<gene>
    <name evidence="1" type="ORF">F8M41_004096</name>
</gene>
<evidence type="ECO:0000313" key="2">
    <source>
        <dbReference type="Proteomes" id="UP000439903"/>
    </source>
</evidence>
<sequence>MLKEKYFKAKQYYSSFFATLYNSTSHAGIINNLKLKYKKLYAQGLNRRFECNEKKMTIEEQQNLDDDDIVKLQQILKEFLDDEQIIDLVTQSAEFDSSSSKEELALISHKEGLNALTTFIDYFEQQANEFKVKICIP</sequence>
<keyword evidence="2" id="KW-1185">Reference proteome</keyword>
<dbReference type="OrthoDB" id="2412659at2759"/>
<reference evidence="1 2" key="1">
    <citation type="journal article" date="2019" name="Environ. Microbiol.">
        <title>At the nexus of three kingdoms: the genome of the mycorrhizal fungus Gigaspora margarita provides insights into plant, endobacterial and fungal interactions.</title>
        <authorList>
            <person name="Venice F."/>
            <person name="Ghignone S."/>
            <person name="Salvioli di Fossalunga A."/>
            <person name="Amselem J."/>
            <person name="Novero M."/>
            <person name="Xianan X."/>
            <person name="Sedzielewska Toro K."/>
            <person name="Morin E."/>
            <person name="Lipzen A."/>
            <person name="Grigoriev I.V."/>
            <person name="Henrissat B."/>
            <person name="Martin F.M."/>
            <person name="Bonfante P."/>
        </authorList>
    </citation>
    <scope>NUCLEOTIDE SEQUENCE [LARGE SCALE GENOMIC DNA]</scope>
    <source>
        <strain evidence="1 2">BEG34</strain>
    </source>
</reference>
<protein>
    <submittedName>
        <fullName evidence="1">Uncharacterized protein</fullName>
    </submittedName>
</protein>
<proteinExistence type="predicted"/>
<evidence type="ECO:0000313" key="1">
    <source>
        <dbReference type="EMBL" id="KAF0543314.1"/>
    </source>
</evidence>
<accession>A0A8H4AXW5</accession>
<dbReference type="EMBL" id="WTPW01000138">
    <property type="protein sequence ID" value="KAF0543314.1"/>
    <property type="molecule type" value="Genomic_DNA"/>
</dbReference>